<dbReference type="InterPro" id="IPR047084">
    <property type="entry name" value="GFAT_N"/>
</dbReference>
<dbReference type="InterPro" id="IPR001347">
    <property type="entry name" value="SIS_dom"/>
</dbReference>
<feature type="domain" description="SIS" evidence="10">
    <location>
        <begin position="287"/>
        <end position="426"/>
    </location>
</feature>
<name>A0A1F5HX78_9BACT</name>
<protein>
    <recommendedName>
        <fullName evidence="3">Glutamine--fructose-6-phosphate aminotransferase [isomerizing]</fullName>
        <ecNumber evidence="2">2.6.1.16</ecNumber>
    </recommendedName>
</protein>
<evidence type="ECO:0000313" key="11">
    <source>
        <dbReference type="EMBL" id="OGE08713.1"/>
    </source>
</evidence>
<reference evidence="11 12" key="1">
    <citation type="journal article" date="2016" name="Nat. Commun.">
        <title>Thousands of microbial genomes shed light on interconnected biogeochemical processes in an aquifer system.</title>
        <authorList>
            <person name="Anantharaman K."/>
            <person name="Brown C.T."/>
            <person name="Hug L.A."/>
            <person name="Sharon I."/>
            <person name="Castelle C.J."/>
            <person name="Probst A.J."/>
            <person name="Thomas B.C."/>
            <person name="Singh A."/>
            <person name="Wilkins M.J."/>
            <person name="Karaoz U."/>
            <person name="Brodie E.L."/>
            <person name="Williams K.H."/>
            <person name="Hubbard S.S."/>
            <person name="Banfield J.F."/>
        </authorList>
    </citation>
    <scope>NUCLEOTIDE SEQUENCE [LARGE SCALE GENOMIC DNA]</scope>
</reference>
<evidence type="ECO:0000256" key="5">
    <source>
        <dbReference type="ARBA" id="ARBA00022679"/>
    </source>
</evidence>
<dbReference type="EMBL" id="MFBS01000033">
    <property type="protein sequence ID" value="OGE08713.1"/>
    <property type="molecule type" value="Genomic_DNA"/>
</dbReference>
<feature type="domain" description="Glutamine amidotransferase type-2" evidence="9">
    <location>
        <begin position="2"/>
        <end position="229"/>
    </location>
</feature>
<evidence type="ECO:0000256" key="8">
    <source>
        <dbReference type="SAM" id="Phobius"/>
    </source>
</evidence>
<feature type="transmembrane region" description="Helical" evidence="8">
    <location>
        <begin position="371"/>
        <end position="395"/>
    </location>
</feature>
<dbReference type="CDD" id="cd05009">
    <property type="entry name" value="SIS_GlmS_GlmD_2"/>
    <property type="match status" value="1"/>
</dbReference>
<gene>
    <name evidence="11" type="ORF">A3A60_04485</name>
</gene>
<dbReference type="SUPFAM" id="SSF56235">
    <property type="entry name" value="N-terminal nucleophile aminohydrolases (Ntn hydrolases)"/>
    <property type="match status" value="1"/>
</dbReference>
<dbReference type="Pfam" id="PF13522">
    <property type="entry name" value="GATase_6"/>
    <property type="match status" value="1"/>
</dbReference>
<keyword evidence="8" id="KW-1133">Transmembrane helix</keyword>
<dbReference type="CDD" id="cd00714">
    <property type="entry name" value="GFAT"/>
    <property type="match status" value="1"/>
</dbReference>
<feature type="domain" description="SIS" evidence="10">
    <location>
        <begin position="453"/>
        <end position="589"/>
    </location>
</feature>
<dbReference type="InterPro" id="IPR029055">
    <property type="entry name" value="Ntn_hydrolases_N"/>
</dbReference>
<dbReference type="GO" id="GO:0097367">
    <property type="term" value="F:carbohydrate derivative binding"/>
    <property type="evidence" value="ECO:0007669"/>
    <property type="project" value="InterPro"/>
</dbReference>
<dbReference type="InterPro" id="IPR046348">
    <property type="entry name" value="SIS_dom_sf"/>
</dbReference>
<keyword evidence="8" id="KW-0472">Membrane</keyword>
<keyword evidence="7" id="KW-0315">Glutamine amidotransferase</keyword>
<dbReference type="InterPro" id="IPR035490">
    <property type="entry name" value="GlmS/FrlB_SIS"/>
</dbReference>
<evidence type="ECO:0000256" key="6">
    <source>
        <dbReference type="ARBA" id="ARBA00022737"/>
    </source>
</evidence>
<sequence>MCGIFGYVGSTLPKATRGKSAAQIVFEGLKRLEYRGYDSWGITSLNQISNIRYQKLIVEKHVGKIGNSSLDSKLSTLDSNIALGHTRWATHGGVTRENTHPHLDCSGEIAIVHNGIVENWEELKKNLSKNHKFKSQTDTEVVVHLVEEQMKGRTLKEAVRRAFLNIQGLNAFIFINKGREIVAVKNGSPLVVGVGKNEKFIASDTAGIIPYTRDIHFVEDGELVVIGDEVEMFDVKTGASKKLKLSKIDYKKQEAKLGRFAHFMLKEINEQPRVLRNLTLNPAARTMADLVNKAFGIFFVACGSASYAALCGTYLFSKVCKKHVNFSIGSEFKYLEDYIHEGTLVVPISQSGESVDVIEPVLAAKKKGAKIAALVNVEGSTLFRIAGFNFLLGAWPERAVVATKSLTAMIAALIMIAYSLVGKEKVAKEIITSVSRDIEGILDDYRVEKVKNLAKRLSRVKDVYVIGRGLSYATALEASLKLKEACYLHAEGFAGGELKHGVIALIEKGTPCIVFAPNDETYDEIISNAQEVKARGAYIIGIGPLNNQVFDEFIKTGDLAEATMISQIVVSQLLAYFIAVEKGIDPDKPRNLAKSVTVK</sequence>
<dbReference type="PROSITE" id="PS51464">
    <property type="entry name" value="SIS"/>
    <property type="match status" value="2"/>
</dbReference>
<dbReference type="EC" id="2.6.1.16" evidence="2"/>
<feature type="transmembrane region" description="Helical" evidence="8">
    <location>
        <begin position="401"/>
        <end position="421"/>
    </location>
</feature>
<keyword evidence="6" id="KW-0677">Repeat</keyword>
<keyword evidence="8" id="KW-0812">Transmembrane</keyword>
<dbReference type="AlphaFoldDB" id="A0A1F5HX78"/>
<keyword evidence="5" id="KW-0808">Transferase</keyword>
<dbReference type="NCBIfam" id="NF001484">
    <property type="entry name" value="PRK00331.1"/>
    <property type="match status" value="1"/>
</dbReference>
<comment type="catalytic activity">
    <reaction evidence="1">
        <text>D-fructose 6-phosphate + L-glutamine = D-glucosamine 6-phosphate + L-glutamate</text>
        <dbReference type="Rhea" id="RHEA:13237"/>
        <dbReference type="ChEBI" id="CHEBI:29985"/>
        <dbReference type="ChEBI" id="CHEBI:58359"/>
        <dbReference type="ChEBI" id="CHEBI:58725"/>
        <dbReference type="ChEBI" id="CHEBI:61527"/>
        <dbReference type="EC" id="2.6.1.16"/>
    </reaction>
</comment>
<dbReference type="NCBIfam" id="TIGR01135">
    <property type="entry name" value="glmS"/>
    <property type="match status" value="1"/>
</dbReference>
<dbReference type="Gene3D" id="3.60.20.10">
    <property type="entry name" value="Glutamine Phosphoribosylpyrophosphate, subunit 1, domain 1"/>
    <property type="match status" value="1"/>
</dbReference>
<dbReference type="InterPro" id="IPR035466">
    <property type="entry name" value="GlmS/AgaS_SIS"/>
</dbReference>
<dbReference type="GO" id="GO:0004360">
    <property type="term" value="F:glutamine-fructose-6-phosphate transaminase (isomerizing) activity"/>
    <property type="evidence" value="ECO:0007669"/>
    <property type="project" value="UniProtKB-EC"/>
</dbReference>
<dbReference type="CDD" id="cd05008">
    <property type="entry name" value="SIS_GlmS_GlmD_1"/>
    <property type="match status" value="1"/>
</dbReference>
<dbReference type="PANTHER" id="PTHR10937">
    <property type="entry name" value="GLUCOSAMINE--FRUCTOSE-6-PHOSPHATE AMINOTRANSFERASE, ISOMERIZING"/>
    <property type="match status" value="1"/>
</dbReference>
<dbReference type="SUPFAM" id="SSF53697">
    <property type="entry name" value="SIS domain"/>
    <property type="match status" value="1"/>
</dbReference>
<dbReference type="GO" id="GO:0006002">
    <property type="term" value="P:fructose 6-phosphate metabolic process"/>
    <property type="evidence" value="ECO:0007669"/>
    <property type="project" value="TreeGrafter"/>
</dbReference>
<dbReference type="PANTHER" id="PTHR10937:SF0">
    <property type="entry name" value="GLUTAMINE--FRUCTOSE-6-PHOSPHATE TRANSAMINASE (ISOMERIZING)"/>
    <property type="match status" value="1"/>
</dbReference>
<organism evidence="11 12">
    <name type="scientific">Candidatus Curtissbacteria bacterium RIFCSPLOWO2_01_FULL_42_26</name>
    <dbReference type="NCBI Taxonomy" id="1797729"/>
    <lineage>
        <taxon>Bacteria</taxon>
        <taxon>Candidatus Curtissiibacteriota</taxon>
    </lineage>
</organism>
<dbReference type="Proteomes" id="UP000179227">
    <property type="component" value="Unassembled WGS sequence"/>
</dbReference>
<keyword evidence="4" id="KW-0032">Aminotransferase</keyword>
<dbReference type="GO" id="GO:0006487">
    <property type="term" value="P:protein N-linked glycosylation"/>
    <property type="evidence" value="ECO:0007669"/>
    <property type="project" value="TreeGrafter"/>
</dbReference>
<proteinExistence type="predicted"/>
<feature type="transmembrane region" description="Helical" evidence="8">
    <location>
        <begin position="294"/>
        <end position="316"/>
    </location>
</feature>
<evidence type="ECO:0000256" key="7">
    <source>
        <dbReference type="ARBA" id="ARBA00022962"/>
    </source>
</evidence>
<evidence type="ECO:0000259" key="9">
    <source>
        <dbReference type="PROSITE" id="PS51278"/>
    </source>
</evidence>
<evidence type="ECO:0000256" key="4">
    <source>
        <dbReference type="ARBA" id="ARBA00022576"/>
    </source>
</evidence>
<dbReference type="Pfam" id="PF01380">
    <property type="entry name" value="SIS"/>
    <property type="match status" value="2"/>
</dbReference>
<accession>A0A1F5HX78</accession>
<dbReference type="InterPro" id="IPR017932">
    <property type="entry name" value="GATase_2_dom"/>
</dbReference>
<dbReference type="InterPro" id="IPR005855">
    <property type="entry name" value="GFAT"/>
</dbReference>
<dbReference type="Gene3D" id="3.40.50.10490">
    <property type="entry name" value="Glucose-6-phosphate isomerase like protein, domain 1"/>
    <property type="match status" value="2"/>
</dbReference>
<dbReference type="STRING" id="1797729.A3A60_04485"/>
<evidence type="ECO:0000259" key="10">
    <source>
        <dbReference type="PROSITE" id="PS51464"/>
    </source>
</evidence>
<comment type="caution">
    <text evidence="11">The sequence shown here is derived from an EMBL/GenBank/DDBJ whole genome shotgun (WGS) entry which is preliminary data.</text>
</comment>
<evidence type="ECO:0000256" key="1">
    <source>
        <dbReference type="ARBA" id="ARBA00001031"/>
    </source>
</evidence>
<evidence type="ECO:0000313" key="12">
    <source>
        <dbReference type="Proteomes" id="UP000179227"/>
    </source>
</evidence>
<dbReference type="PROSITE" id="PS51278">
    <property type="entry name" value="GATASE_TYPE_2"/>
    <property type="match status" value="1"/>
</dbReference>
<dbReference type="GO" id="GO:0006047">
    <property type="term" value="P:UDP-N-acetylglucosamine metabolic process"/>
    <property type="evidence" value="ECO:0007669"/>
    <property type="project" value="TreeGrafter"/>
</dbReference>
<evidence type="ECO:0000256" key="3">
    <source>
        <dbReference type="ARBA" id="ARBA00016090"/>
    </source>
</evidence>
<evidence type="ECO:0000256" key="2">
    <source>
        <dbReference type="ARBA" id="ARBA00012916"/>
    </source>
</evidence>